<evidence type="ECO:0000313" key="1">
    <source>
        <dbReference type="EMBL" id="RMA41730.1"/>
    </source>
</evidence>
<protein>
    <submittedName>
        <fullName evidence="1">Uncharacterized protein</fullName>
    </submittedName>
</protein>
<dbReference type="AlphaFoldDB" id="A0A3L9YFL0"/>
<comment type="caution">
    <text evidence="1">The sequence shown here is derived from an EMBL/GenBank/DDBJ whole genome shotgun (WGS) entry which is preliminary data.</text>
</comment>
<gene>
    <name evidence="1" type="ORF">D9R08_12770</name>
</gene>
<dbReference type="RefSeq" id="WP_121898444.1">
    <property type="nucleotide sequence ID" value="NZ_RCNT01000006.1"/>
</dbReference>
<sequence>MAFAELNDHQMEALTTHAAARKAHTRAELMRMLAELRLEFIEGAEEALRCSQWLSAQSDLVQAAYRLEVASARAEEEARRADALVWLAETPDLIASTRARALPQEGASDG</sequence>
<accession>A0A3L9YFL0</accession>
<keyword evidence="2" id="KW-1185">Reference proteome</keyword>
<evidence type="ECO:0000313" key="2">
    <source>
        <dbReference type="Proteomes" id="UP000281343"/>
    </source>
</evidence>
<dbReference type="Proteomes" id="UP000281343">
    <property type="component" value="Unassembled WGS sequence"/>
</dbReference>
<name>A0A3L9YFL0_9RHOB</name>
<organism evidence="1 2">
    <name type="scientific">Rhodophyticola porphyridii</name>
    <dbReference type="NCBI Taxonomy" id="1852017"/>
    <lineage>
        <taxon>Bacteria</taxon>
        <taxon>Pseudomonadati</taxon>
        <taxon>Pseudomonadota</taxon>
        <taxon>Alphaproteobacteria</taxon>
        <taxon>Rhodobacterales</taxon>
        <taxon>Roseobacteraceae</taxon>
        <taxon>Rhodophyticola</taxon>
    </lineage>
</organism>
<proteinExistence type="predicted"/>
<reference evidence="1 2" key="1">
    <citation type="submission" date="2018-10" db="EMBL/GenBank/DDBJ databases">
        <authorList>
            <person name="Jung H.S."/>
            <person name="Jeon C.O."/>
        </authorList>
    </citation>
    <scope>NUCLEOTIDE SEQUENCE [LARGE SCALE GENOMIC DNA]</scope>
    <source>
        <strain evidence="1 2">MA-7-27</strain>
    </source>
</reference>
<dbReference type="EMBL" id="RCNT01000006">
    <property type="protein sequence ID" value="RMA41730.1"/>
    <property type="molecule type" value="Genomic_DNA"/>
</dbReference>